<evidence type="ECO:0000313" key="4">
    <source>
        <dbReference type="Proteomes" id="UP000030341"/>
    </source>
</evidence>
<accession>A0A0A7EDV1</accession>
<evidence type="ECO:0000313" key="3">
    <source>
        <dbReference type="EMBL" id="AIY64246.1"/>
    </source>
</evidence>
<feature type="domain" description="Serine aminopeptidase S33" evidence="2">
    <location>
        <begin position="114"/>
        <end position="234"/>
    </location>
</feature>
<dbReference type="Pfam" id="PF12146">
    <property type="entry name" value="Hydrolase_4"/>
    <property type="match status" value="1"/>
</dbReference>
<dbReference type="InterPro" id="IPR022742">
    <property type="entry name" value="Hydrolase_4"/>
</dbReference>
<dbReference type="HOGENOM" id="CLU_048269_0_0_6"/>
<name>A0A0A7EDV1_9GAMM</name>
<dbReference type="SUPFAM" id="SSF53474">
    <property type="entry name" value="alpha/beta-Hydrolases"/>
    <property type="match status" value="1"/>
</dbReference>
<keyword evidence="4" id="KW-1185">Reference proteome</keyword>
<feature type="chain" id="PRO_5002026790" description="Serine aminopeptidase S33 domain-containing protein" evidence="1">
    <location>
        <begin position="22"/>
        <end position="435"/>
    </location>
</feature>
<dbReference type="ESTHER" id="9gamm-a0a0a7edv1">
    <property type="family name" value="Bacterial_lip_FamI.8"/>
</dbReference>
<dbReference type="STRING" id="1348114.OM33_03080"/>
<reference evidence="3 4" key="1">
    <citation type="submission" date="2014-11" db="EMBL/GenBank/DDBJ databases">
        <title>Complete Genome Sequence of Pseudoalteromonas sp. Strain OCN003 Isolated from Kaneohe Bay, Oahu, Hawaii.</title>
        <authorList>
            <person name="Beurmann S."/>
            <person name="Videau P."/>
            <person name="Ushijima B."/>
            <person name="Smith A.M."/>
            <person name="Aeby G.S."/>
            <person name="Callahan S.M."/>
            <person name="Belcaid M."/>
        </authorList>
    </citation>
    <scope>NUCLEOTIDE SEQUENCE [LARGE SCALE GENOMIC DNA]</scope>
    <source>
        <strain evidence="3 4">OCN003</strain>
    </source>
</reference>
<evidence type="ECO:0000259" key="2">
    <source>
        <dbReference type="Pfam" id="PF12146"/>
    </source>
</evidence>
<proteinExistence type="predicted"/>
<organism evidence="3 4">
    <name type="scientific">Pseudoalteromonas piratica</name>
    <dbReference type="NCBI Taxonomy" id="1348114"/>
    <lineage>
        <taxon>Bacteria</taxon>
        <taxon>Pseudomonadati</taxon>
        <taxon>Pseudomonadota</taxon>
        <taxon>Gammaproteobacteria</taxon>
        <taxon>Alteromonadales</taxon>
        <taxon>Pseudoalteromonadaceae</taxon>
        <taxon>Pseudoalteromonas</taxon>
    </lineage>
</organism>
<sequence length="435" mass="49270">MTYFTKVLGLVLAGFSFSVSADCLSQSNDINFILDAKAQGQFRYLPPSQQAKVIDLKGLNFADYLRETEQHIASFNPRAKTPCPIDNYVINQQNIASPTILDLVKPFELTHNNNQKVVVLFHGLTDSPYSFHDLSTFYHQQGFNVRTVLLPGHGTAAEHLRHVDYKDWQAVTSFAIEQSLNDFEQVYLGGFSTGAGLILDYMLTRKSLDKKLSGVMLFAPATQAKNSMSWLAQYIDYIPFLNWLDKDADADFAKYESFPINAGAQVHLLMNEVYPLKKRHTTHSVPMFVAVPEHDMTIDTAATLDLLAQWQQKTLAPLTLVYYGERENLALFSSFEHIKLVTPQCDTSCDTQLQMAHTAIPNAIDNVHYGKLASYRNCGHYLGDLAKYNECKLAEEIMESEVTAFAKAQYPTFKRLTYNQYYTQLTEELALFLNK</sequence>
<dbReference type="EMBL" id="CP009888">
    <property type="protein sequence ID" value="AIY64246.1"/>
    <property type="molecule type" value="Genomic_DNA"/>
</dbReference>
<keyword evidence="1" id="KW-0732">Signal</keyword>
<dbReference type="Proteomes" id="UP000030341">
    <property type="component" value="Chromosome 1"/>
</dbReference>
<dbReference type="eggNOG" id="COG1647">
    <property type="taxonomic scope" value="Bacteria"/>
</dbReference>
<dbReference type="AlphaFoldDB" id="A0A0A7EDV1"/>
<protein>
    <recommendedName>
        <fullName evidence="2">Serine aminopeptidase S33 domain-containing protein</fullName>
    </recommendedName>
</protein>
<dbReference type="KEGG" id="pseo:OM33_03080"/>
<dbReference type="Gene3D" id="3.40.50.1820">
    <property type="entry name" value="alpha/beta hydrolase"/>
    <property type="match status" value="1"/>
</dbReference>
<evidence type="ECO:0000256" key="1">
    <source>
        <dbReference type="SAM" id="SignalP"/>
    </source>
</evidence>
<dbReference type="OrthoDB" id="8476759at2"/>
<gene>
    <name evidence="3" type="ORF">OM33_03080</name>
</gene>
<feature type="signal peptide" evidence="1">
    <location>
        <begin position="1"/>
        <end position="21"/>
    </location>
</feature>
<dbReference type="InterPro" id="IPR029058">
    <property type="entry name" value="AB_hydrolase_fold"/>
</dbReference>
<dbReference type="RefSeq" id="WP_038638627.1">
    <property type="nucleotide sequence ID" value="NZ_CP009888.1"/>
</dbReference>